<name>A0A221S4M7_9VIRU</name>
<dbReference type="Pfam" id="PF00166">
    <property type="entry name" value="Cpn10"/>
    <property type="match status" value="1"/>
</dbReference>
<dbReference type="EMBL" id="KU971211">
    <property type="protein sequence ID" value="ASN63805.1"/>
    <property type="molecule type" value="Genomic_DNA"/>
</dbReference>
<dbReference type="GO" id="GO:0051087">
    <property type="term" value="F:protein-folding chaperone binding"/>
    <property type="evidence" value="ECO:0007669"/>
    <property type="project" value="TreeGrafter"/>
</dbReference>
<dbReference type="PROSITE" id="PS00681">
    <property type="entry name" value="CHAPERONINS_CPN10"/>
    <property type="match status" value="1"/>
</dbReference>
<evidence type="ECO:0000313" key="3">
    <source>
        <dbReference type="EMBL" id="ASN63805.1"/>
    </source>
</evidence>
<evidence type="ECO:0000256" key="1">
    <source>
        <dbReference type="ARBA" id="ARBA00006975"/>
    </source>
</evidence>
<organism evidence="3">
    <name type="scientific">uncultured virus</name>
    <dbReference type="NCBI Taxonomy" id="340016"/>
    <lineage>
        <taxon>Viruses</taxon>
        <taxon>environmental samples</taxon>
    </lineage>
</organism>
<keyword evidence="2" id="KW-0143">Chaperone</keyword>
<dbReference type="SUPFAM" id="SSF50129">
    <property type="entry name" value="GroES-like"/>
    <property type="match status" value="1"/>
</dbReference>
<dbReference type="InterPro" id="IPR020818">
    <property type="entry name" value="Chaperonin_GroES"/>
</dbReference>
<dbReference type="SMART" id="SM00883">
    <property type="entry name" value="Cpn10"/>
    <property type="match status" value="1"/>
</dbReference>
<dbReference type="FunFam" id="2.30.33.40:FF:000001">
    <property type="entry name" value="10 kDa chaperonin"/>
    <property type="match status" value="1"/>
</dbReference>
<dbReference type="Gene3D" id="2.30.33.40">
    <property type="entry name" value="GroES chaperonin"/>
    <property type="match status" value="1"/>
</dbReference>
<dbReference type="CDD" id="cd00320">
    <property type="entry name" value="cpn10"/>
    <property type="match status" value="1"/>
</dbReference>
<accession>A0A221S4M7</accession>
<dbReference type="InterPro" id="IPR037124">
    <property type="entry name" value="Chaperonin_GroES_sf"/>
</dbReference>
<dbReference type="GO" id="GO:0046872">
    <property type="term" value="F:metal ion binding"/>
    <property type="evidence" value="ECO:0007669"/>
    <property type="project" value="TreeGrafter"/>
</dbReference>
<reference evidence="3" key="1">
    <citation type="submission" date="2016-03" db="EMBL/GenBank/DDBJ databases">
        <title>Novel chaperonins are prevalent in the virioplankton and link to viral biology and ecology.</title>
        <authorList>
            <person name="Marine R.L."/>
            <person name="Nasko D.J."/>
            <person name="Polson S.W."/>
            <person name="Wommack K.E."/>
        </authorList>
    </citation>
    <scope>NUCLEOTIDE SEQUENCE</scope>
</reference>
<dbReference type="PRINTS" id="PR00297">
    <property type="entry name" value="CHAPERONIN10"/>
</dbReference>
<dbReference type="GO" id="GO:0044183">
    <property type="term" value="F:protein folding chaperone"/>
    <property type="evidence" value="ECO:0007669"/>
    <property type="project" value="InterPro"/>
</dbReference>
<dbReference type="GO" id="GO:0005524">
    <property type="term" value="F:ATP binding"/>
    <property type="evidence" value="ECO:0007669"/>
    <property type="project" value="InterPro"/>
</dbReference>
<dbReference type="HAMAP" id="MF_00580">
    <property type="entry name" value="CH10"/>
    <property type="match status" value="1"/>
</dbReference>
<dbReference type="InterPro" id="IPR018369">
    <property type="entry name" value="Chaprnonin_Cpn10_CS"/>
</dbReference>
<evidence type="ECO:0000256" key="2">
    <source>
        <dbReference type="ARBA" id="ARBA00023186"/>
    </source>
</evidence>
<proteinExistence type="inferred from homology"/>
<dbReference type="InterPro" id="IPR011032">
    <property type="entry name" value="GroES-like_sf"/>
</dbReference>
<dbReference type="PANTHER" id="PTHR10772:SF58">
    <property type="entry name" value="CO-CHAPERONIN GROES"/>
    <property type="match status" value="1"/>
</dbReference>
<comment type="similarity">
    <text evidence="1">Belongs to the GroES chaperonin family.</text>
</comment>
<gene>
    <name evidence="3" type="primary">groES</name>
</gene>
<protein>
    <submittedName>
        <fullName evidence="3">Co-chaperonin GroES</fullName>
    </submittedName>
</protein>
<sequence length="108" mass="12139">MKKLVPLNDRIVVKPIEAEEQMYGNIIIADMGKERPEMGEVIAVGPGRMSEFGKFMGVNVNVGDIVLLPKIGTIRVEFDGEEYYIGQAREILCKVEETYNPEADHELI</sequence>
<dbReference type="GO" id="GO:0051082">
    <property type="term" value="F:unfolded protein binding"/>
    <property type="evidence" value="ECO:0007669"/>
    <property type="project" value="TreeGrafter"/>
</dbReference>
<dbReference type="PANTHER" id="PTHR10772">
    <property type="entry name" value="10 KDA HEAT SHOCK PROTEIN"/>
    <property type="match status" value="1"/>
</dbReference>